<dbReference type="PANTHER" id="PTHR31167">
    <property type="entry name" value="SPINDLE AND CENTRIOLE ASSOCIATED PROTEIN 1 SPICE1"/>
    <property type="match status" value="1"/>
</dbReference>
<proteinExistence type="predicted"/>
<evidence type="ECO:0000313" key="14">
    <source>
        <dbReference type="Proteomes" id="UP001152320"/>
    </source>
</evidence>
<feature type="coiled-coil region" evidence="11">
    <location>
        <begin position="398"/>
        <end position="432"/>
    </location>
</feature>
<sequence length="822" mass="91815">MSFVRQNRSSQPSSSKVKQKNKSKKKVPAWDNTMSDLSVHKLTREEVERRKEVHQSKNLAAVKADRQMRALMKANRKKLLSQDDSERSSLLQEILYDEEQMRDAISHSDRVMAVVKDLFGDDPRVKSGKANVTLAPGKETGDRAPRNLPDMTLQPSHLDVLSESVMDPQALNDVSEEEADCSDDSCKENQFQGFEGSLDLERFRHYIAKESANKEHHQMPHIERKNRIVFSGGQRSSGVTEGQNLKTLCARYLKMCYGKRKNPIVFGGGQRSSGVTGGQNLGEWHSNNLSDSERDRSYVEEQSETRAINDTAKVEKKSRARTSEEKEMATQHDTDLAKVIHGIQDEVRGYEQVTGKRVLPESDGGQSSNLTVFLVQTICTLIHHLAEKEKQRENDETISALKAQLAEHRNLIDALTTEMIRTQEGLARLEAQLLQGKVSMKEDSQAHVQSQTLTGNRMTEVTTDPNRDQGKDCHEMFNKANQLLEETLEQRSKQGHPSVHQQSDHHISSYTFTERKSDMAEGAPPWNTGGPNRVENHHLNQLRHEDPLQGDQAIMLSPPRQRDRRTLFKDHGPTLAKRELFISHSHQSESSERFGINSGMAAMLNPESEHNTGSLTGDPPRGSRLDPKVPIGSAFRPSDVLKIGQMSYPSKNHIPVRDQPSLYRLDGNYNSEVSLTSKEGDLSVLPVSQSLTEGRSSDIPPNDMGSQTLFHRVDWKLKDTSLMSTDSHTSYRSLPSMQGGEQIMRGGSSMKASSEQVSSAQLTGQDSAVPVVVSEPGLITSEEGTLSAISDLNRRIAALSREHADAEERLGNLKKTQGLIYS</sequence>
<dbReference type="AlphaFoldDB" id="A0A9Q1HC02"/>
<keyword evidence="8" id="KW-0206">Cytoskeleton</keyword>
<evidence type="ECO:0000256" key="12">
    <source>
        <dbReference type="SAM" id="MobiDB-lite"/>
    </source>
</evidence>
<evidence type="ECO:0000256" key="11">
    <source>
        <dbReference type="SAM" id="Coils"/>
    </source>
</evidence>
<feature type="region of interest" description="Disordered" evidence="12">
    <location>
        <begin position="1"/>
        <end position="35"/>
    </location>
</feature>
<dbReference type="GO" id="GO:0051301">
    <property type="term" value="P:cell division"/>
    <property type="evidence" value="ECO:0007669"/>
    <property type="project" value="UniProtKB-KW"/>
</dbReference>
<dbReference type="PANTHER" id="PTHR31167:SF3">
    <property type="entry name" value="SPINDLE AND CENTRIOLE-ASSOCIATED PROTEIN 1"/>
    <property type="match status" value="1"/>
</dbReference>
<evidence type="ECO:0000256" key="3">
    <source>
        <dbReference type="ARBA" id="ARBA00018313"/>
    </source>
</evidence>
<keyword evidence="7 11" id="KW-0175">Coiled coil</keyword>
<keyword evidence="4" id="KW-0963">Cytoplasm</keyword>
<evidence type="ECO:0000256" key="5">
    <source>
        <dbReference type="ARBA" id="ARBA00022618"/>
    </source>
</evidence>
<dbReference type="OrthoDB" id="6361178at2759"/>
<evidence type="ECO:0000256" key="4">
    <source>
        <dbReference type="ARBA" id="ARBA00022490"/>
    </source>
</evidence>
<organism evidence="13 14">
    <name type="scientific">Holothuria leucospilota</name>
    <name type="common">Black long sea cucumber</name>
    <name type="synonym">Mertensiothuria leucospilota</name>
    <dbReference type="NCBI Taxonomy" id="206669"/>
    <lineage>
        <taxon>Eukaryota</taxon>
        <taxon>Metazoa</taxon>
        <taxon>Echinodermata</taxon>
        <taxon>Eleutherozoa</taxon>
        <taxon>Echinozoa</taxon>
        <taxon>Holothuroidea</taxon>
        <taxon>Aspidochirotacea</taxon>
        <taxon>Aspidochirotida</taxon>
        <taxon>Holothuriidae</taxon>
        <taxon>Holothuria</taxon>
    </lineage>
</organism>
<accession>A0A9Q1HC02</accession>
<feature type="region of interest" description="Disordered" evidence="12">
    <location>
        <begin position="604"/>
        <end position="625"/>
    </location>
</feature>
<name>A0A9Q1HC02_HOLLE</name>
<evidence type="ECO:0000256" key="8">
    <source>
        <dbReference type="ARBA" id="ARBA00023212"/>
    </source>
</evidence>
<keyword evidence="9" id="KW-0131">Cell cycle</keyword>
<feature type="compositionally biased region" description="Basic residues" evidence="12">
    <location>
        <begin position="17"/>
        <end position="27"/>
    </location>
</feature>
<gene>
    <name evidence="13" type="ORF">HOLleu_14812</name>
</gene>
<dbReference type="GO" id="GO:0005819">
    <property type="term" value="C:spindle"/>
    <property type="evidence" value="ECO:0007669"/>
    <property type="project" value="UniProtKB-SubCell"/>
</dbReference>
<keyword evidence="6" id="KW-0498">Mitosis</keyword>
<comment type="caution">
    <text evidence="13">The sequence shown here is derived from an EMBL/GenBank/DDBJ whole genome shotgun (WGS) entry which is preliminary data.</text>
</comment>
<comment type="subcellular location">
    <subcellularLocation>
        <location evidence="1">Cytoplasm</location>
        <location evidence="1">Cytoskeleton</location>
        <location evidence="1">Microtubule organizing center</location>
        <location evidence="1">Centrosome</location>
        <location evidence="1">Centriole</location>
    </subcellularLocation>
    <subcellularLocation>
        <location evidence="2">Cytoplasm</location>
        <location evidence="2">Cytoskeleton</location>
        <location evidence="2">Spindle</location>
    </subcellularLocation>
</comment>
<evidence type="ECO:0000313" key="13">
    <source>
        <dbReference type="EMBL" id="KAJ8040499.1"/>
    </source>
</evidence>
<feature type="compositionally biased region" description="Low complexity" evidence="12">
    <location>
        <begin position="1"/>
        <end position="16"/>
    </location>
</feature>
<dbReference type="Pfam" id="PF15678">
    <property type="entry name" value="SPICE"/>
    <property type="match status" value="2"/>
</dbReference>
<dbReference type="GO" id="GO:0090307">
    <property type="term" value="P:mitotic spindle assembly"/>
    <property type="evidence" value="ECO:0007669"/>
    <property type="project" value="InterPro"/>
</dbReference>
<protein>
    <recommendedName>
        <fullName evidence="3">Spindle and centriole-associated protein 1</fullName>
    </recommendedName>
    <alternativeName>
        <fullName evidence="10">Coiled-coil domain-containing protein 52</fullName>
    </alternativeName>
</protein>
<feature type="coiled-coil region" evidence="11">
    <location>
        <begin position="789"/>
        <end position="816"/>
    </location>
</feature>
<evidence type="ECO:0000256" key="10">
    <source>
        <dbReference type="ARBA" id="ARBA00030722"/>
    </source>
</evidence>
<reference evidence="13" key="1">
    <citation type="submission" date="2021-10" db="EMBL/GenBank/DDBJ databases">
        <title>Tropical sea cucumber genome reveals ecological adaptation and Cuvierian tubules defense mechanism.</title>
        <authorList>
            <person name="Chen T."/>
        </authorList>
    </citation>
    <scope>NUCLEOTIDE SEQUENCE</scope>
    <source>
        <strain evidence="13">Nanhai2018</strain>
        <tissue evidence="13">Muscle</tissue>
    </source>
</reference>
<keyword evidence="5" id="KW-0132">Cell division</keyword>
<evidence type="ECO:0000256" key="6">
    <source>
        <dbReference type="ARBA" id="ARBA00022776"/>
    </source>
</evidence>
<feature type="compositionally biased region" description="Gly residues" evidence="12">
    <location>
        <begin position="269"/>
        <end position="280"/>
    </location>
</feature>
<evidence type="ECO:0000256" key="2">
    <source>
        <dbReference type="ARBA" id="ARBA00004186"/>
    </source>
</evidence>
<evidence type="ECO:0000256" key="1">
    <source>
        <dbReference type="ARBA" id="ARBA00004114"/>
    </source>
</evidence>
<dbReference type="GO" id="GO:0051310">
    <property type="term" value="P:metaphase chromosome alignment"/>
    <property type="evidence" value="ECO:0007669"/>
    <property type="project" value="TreeGrafter"/>
</dbReference>
<keyword evidence="14" id="KW-1185">Reference proteome</keyword>
<dbReference type="GO" id="GO:0005814">
    <property type="term" value="C:centriole"/>
    <property type="evidence" value="ECO:0007669"/>
    <property type="project" value="UniProtKB-SubCell"/>
</dbReference>
<dbReference type="Proteomes" id="UP001152320">
    <property type="component" value="Chromosome 6"/>
</dbReference>
<evidence type="ECO:0000256" key="7">
    <source>
        <dbReference type="ARBA" id="ARBA00023054"/>
    </source>
</evidence>
<feature type="region of interest" description="Disordered" evidence="12">
    <location>
        <begin position="269"/>
        <end position="307"/>
    </location>
</feature>
<dbReference type="InterPro" id="IPR031387">
    <property type="entry name" value="SPICE1"/>
</dbReference>
<dbReference type="EMBL" id="JAIZAY010000006">
    <property type="protein sequence ID" value="KAJ8040499.1"/>
    <property type="molecule type" value="Genomic_DNA"/>
</dbReference>
<dbReference type="GO" id="GO:0046599">
    <property type="term" value="P:regulation of centriole replication"/>
    <property type="evidence" value="ECO:0007669"/>
    <property type="project" value="TreeGrafter"/>
</dbReference>
<evidence type="ECO:0000256" key="9">
    <source>
        <dbReference type="ARBA" id="ARBA00023306"/>
    </source>
</evidence>
<dbReference type="GO" id="GO:0005813">
    <property type="term" value="C:centrosome"/>
    <property type="evidence" value="ECO:0007669"/>
    <property type="project" value="TreeGrafter"/>
</dbReference>